<dbReference type="GO" id="GO:0003924">
    <property type="term" value="F:GTPase activity"/>
    <property type="evidence" value="ECO:0007669"/>
    <property type="project" value="InterPro"/>
</dbReference>
<dbReference type="PANTHER" id="PTHR47977">
    <property type="entry name" value="RAS-RELATED PROTEIN RAB"/>
    <property type="match status" value="1"/>
</dbReference>
<keyword evidence="5" id="KW-0342">GTP-binding</keyword>
<dbReference type="GO" id="GO:0005525">
    <property type="term" value="F:GTP binding"/>
    <property type="evidence" value="ECO:0007669"/>
    <property type="project" value="UniProtKB-KW"/>
</dbReference>
<dbReference type="GO" id="GO:0005737">
    <property type="term" value="C:cytoplasm"/>
    <property type="evidence" value="ECO:0007669"/>
    <property type="project" value="UniProtKB-SubCell"/>
</dbReference>
<sequence>MDQRIQAAEHKTQKQLEEQLKPVRQKEDVTALKEQICDLSVENEKLKKELLEAQTSIAFLQSKLSALRNDYADNSLNSTRFPPEFQCSHGGQESSWDDASDTDASCIWDEETYGTKGVASIVGRKPPRCVSKGSAATPSRKLISALPSQDKESKNPKAPRSRSVYRIVLAGDAAVGKTSFLMRFCKNEFQGDISTTIGVDCKMKTLIVDGEETVLQLWDTAGLERFGIISKSYFRKASGVLLLYDITCERSFLNVREWLTMIEDASPQIVPIMLVGNKSDLRDTAASEGQKCVPRLFGENLARNYGALFCETSAKDGSNIVEAVLHIAREVKKRPKEEADSNFITILAGTSSRESVQRKNCCSA</sequence>
<dbReference type="CTD" id="158158"/>
<evidence type="ECO:0000256" key="2">
    <source>
        <dbReference type="ARBA" id="ARBA00022490"/>
    </source>
</evidence>
<dbReference type="InParanoid" id="A0A6P6DCE5"/>
<dbReference type="InterPro" id="IPR050227">
    <property type="entry name" value="Rab"/>
</dbReference>
<dbReference type="Proteomes" id="UP000515203">
    <property type="component" value="Unplaced"/>
</dbReference>
<dbReference type="OrthoDB" id="9879408at2759"/>
<dbReference type="GeneID" id="101563590"/>
<evidence type="ECO:0000313" key="9">
    <source>
        <dbReference type="RefSeq" id="XP_023557605.1"/>
    </source>
</evidence>
<keyword evidence="8" id="KW-1185">Reference proteome</keyword>
<dbReference type="SMART" id="SM00176">
    <property type="entry name" value="RAN"/>
    <property type="match status" value="1"/>
</dbReference>
<keyword evidence="3" id="KW-0547">Nucleotide-binding</keyword>
<gene>
    <name evidence="9" type="primary">Rasef</name>
</gene>
<dbReference type="AlphaFoldDB" id="A0A6P6DCE5"/>
<dbReference type="SUPFAM" id="SSF52540">
    <property type="entry name" value="P-loop containing nucleoside triphosphate hydrolases"/>
    <property type="match status" value="1"/>
</dbReference>
<dbReference type="SMART" id="SM00173">
    <property type="entry name" value="RAS"/>
    <property type="match status" value="1"/>
</dbReference>
<dbReference type="NCBIfam" id="TIGR00231">
    <property type="entry name" value="small_GTP"/>
    <property type="match status" value="1"/>
</dbReference>
<protein>
    <submittedName>
        <fullName evidence="9">Ras and EF-hand domain-containing protein</fullName>
    </submittedName>
</protein>
<dbReference type="PROSITE" id="PS51419">
    <property type="entry name" value="RAB"/>
    <property type="match status" value="1"/>
</dbReference>
<evidence type="ECO:0000256" key="3">
    <source>
        <dbReference type="ARBA" id="ARBA00022741"/>
    </source>
</evidence>
<dbReference type="InterPro" id="IPR001806">
    <property type="entry name" value="Small_GTPase"/>
</dbReference>
<organism evidence="8 9">
    <name type="scientific">Octodon degus</name>
    <name type="common">Degu</name>
    <name type="synonym">Sciurus degus</name>
    <dbReference type="NCBI Taxonomy" id="10160"/>
    <lineage>
        <taxon>Eukaryota</taxon>
        <taxon>Metazoa</taxon>
        <taxon>Chordata</taxon>
        <taxon>Craniata</taxon>
        <taxon>Vertebrata</taxon>
        <taxon>Euteleostomi</taxon>
        <taxon>Mammalia</taxon>
        <taxon>Eutheria</taxon>
        <taxon>Euarchontoglires</taxon>
        <taxon>Glires</taxon>
        <taxon>Rodentia</taxon>
        <taxon>Hystricomorpha</taxon>
        <taxon>Octodontidae</taxon>
        <taxon>Octodon</taxon>
    </lineage>
</organism>
<dbReference type="FunCoup" id="A0A6P6DCE5">
    <property type="interactions" value="968"/>
</dbReference>
<proteinExistence type="predicted"/>
<dbReference type="InterPro" id="IPR027417">
    <property type="entry name" value="P-loop_NTPase"/>
</dbReference>
<evidence type="ECO:0000256" key="6">
    <source>
        <dbReference type="SAM" id="Coils"/>
    </source>
</evidence>
<dbReference type="SMART" id="SM00175">
    <property type="entry name" value="RAB"/>
    <property type="match status" value="1"/>
</dbReference>
<dbReference type="PROSITE" id="PS51421">
    <property type="entry name" value="RAS"/>
    <property type="match status" value="1"/>
</dbReference>
<dbReference type="RefSeq" id="XP_023557605.1">
    <property type="nucleotide sequence ID" value="XM_023701837.1"/>
</dbReference>
<feature type="region of interest" description="Disordered" evidence="7">
    <location>
        <begin position="128"/>
        <end position="159"/>
    </location>
</feature>
<feature type="coiled-coil region" evidence="6">
    <location>
        <begin position="43"/>
        <end position="70"/>
    </location>
</feature>
<dbReference type="InterPro" id="IPR005225">
    <property type="entry name" value="Small_GTP-bd"/>
</dbReference>
<dbReference type="Gene3D" id="3.40.50.300">
    <property type="entry name" value="P-loop containing nucleotide triphosphate hydrolases"/>
    <property type="match status" value="1"/>
</dbReference>
<evidence type="ECO:0000313" key="8">
    <source>
        <dbReference type="Proteomes" id="UP000515203"/>
    </source>
</evidence>
<evidence type="ECO:0000256" key="1">
    <source>
        <dbReference type="ARBA" id="ARBA00004496"/>
    </source>
</evidence>
<evidence type="ECO:0000256" key="5">
    <source>
        <dbReference type="ARBA" id="ARBA00023134"/>
    </source>
</evidence>
<reference evidence="9" key="1">
    <citation type="submission" date="2025-08" db="UniProtKB">
        <authorList>
            <consortium name="RefSeq"/>
        </authorList>
    </citation>
    <scope>IDENTIFICATION</scope>
</reference>
<feature type="region of interest" description="Disordered" evidence="7">
    <location>
        <begin position="1"/>
        <end position="20"/>
    </location>
</feature>
<dbReference type="PROSITE" id="PS51420">
    <property type="entry name" value="RHO"/>
    <property type="match status" value="1"/>
</dbReference>
<dbReference type="SMART" id="SM00174">
    <property type="entry name" value="RHO"/>
    <property type="match status" value="1"/>
</dbReference>
<keyword evidence="2" id="KW-0963">Cytoplasm</keyword>
<comment type="subcellular location">
    <subcellularLocation>
        <location evidence="1">Cytoplasm</location>
    </subcellularLocation>
</comment>
<keyword evidence="4 6" id="KW-0175">Coiled coil</keyword>
<name>A0A6P6DCE5_OCTDE</name>
<dbReference type="Pfam" id="PF00071">
    <property type="entry name" value="Ras"/>
    <property type="match status" value="1"/>
</dbReference>
<dbReference type="CDD" id="cd00154">
    <property type="entry name" value="Rab"/>
    <property type="match status" value="1"/>
</dbReference>
<evidence type="ECO:0000256" key="7">
    <source>
        <dbReference type="SAM" id="MobiDB-lite"/>
    </source>
</evidence>
<dbReference type="FunFam" id="3.40.50.300:FF:001348">
    <property type="entry name" value="Ras and EF-hand domain-containing protein"/>
    <property type="match status" value="1"/>
</dbReference>
<evidence type="ECO:0000256" key="4">
    <source>
        <dbReference type="ARBA" id="ARBA00023054"/>
    </source>
</evidence>
<accession>A0A6P6DCE5</accession>
<dbReference type="PRINTS" id="PR00449">
    <property type="entry name" value="RASTRNSFRMNG"/>
</dbReference>